<organism evidence="1 2">
    <name type="scientific">Papaver atlanticum</name>
    <dbReference type="NCBI Taxonomy" id="357466"/>
    <lineage>
        <taxon>Eukaryota</taxon>
        <taxon>Viridiplantae</taxon>
        <taxon>Streptophyta</taxon>
        <taxon>Embryophyta</taxon>
        <taxon>Tracheophyta</taxon>
        <taxon>Spermatophyta</taxon>
        <taxon>Magnoliopsida</taxon>
        <taxon>Ranunculales</taxon>
        <taxon>Papaveraceae</taxon>
        <taxon>Papaveroideae</taxon>
        <taxon>Papaver</taxon>
    </lineage>
</organism>
<dbReference type="EMBL" id="JAJJMB010008983">
    <property type="protein sequence ID" value="KAI3917736.1"/>
    <property type="molecule type" value="Genomic_DNA"/>
</dbReference>
<sequence>MYATRPLSLYRRDPSILSTLTKGSSISDYIVITDEETEAEDTCCWGTCKDPTVGEFPFPQNKIVNVVYTSGSGEHRRTQTDKVWFIPVLDQPLSSNRYYVITASGKYKGQTCTCSTEEDTTVCCFCNVIKDVKPRVFDHRDIYQQVEVLNKKDVVIPLNLRTGWRLSTSSSYDCQLDEALGLSVSLRLRLPPDSDIVQISSKVSTPVVVGEWYCPFVFIMEGIPKEQMNNSLFYKMTLEQSWEEIYTCENHNSAGNSVSVNVTLQKEAIRLFGDEAKKDGAQDAKGFIWYRHVNSNTERSELGLSAAIVEKMKWVQQQGGYEIEGENRDVTVERVEKFLGGNEWRRFLFFVLVERFALRRMDGTIVLTWDYKHIHQTRSKWD</sequence>
<dbReference type="InterPro" id="IPR010683">
    <property type="entry name" value="DUF1262"/>
</dbReference>
<evidence type="ECO:0000313" key="1">
    <source>
        <dbReference type="EMBL" id="KAI3917736.1"/>
    </source>
</evidence>
<dbReference type="Proteomes" id="UP001202328">
    <property type="component" value="Unassembled WGS sequence"/>
</dbReference>
<accession>A0AAD4XHP6</accession>
<evidence type="ECO:0000313" key="2">
    <source>
        <dbReference type="Proteomes" id="UP001202328"/>
    </source>
</evidence>
<gene>
    <name evidence="1" type="ORF">MKW98_021498</name>
</gene>
<comment type="caution">
    <text evidence="1">The sequence shown here is derived from an EMBL/GenBank/DDBJ whole genome shotgun (WGS) entry which is preliminary data.</text>
</comment>
<dbReference type="PANTHER" id="PTHR31050:SF4">
    <property type="entry name" value="DUF1262 FAMILY PROTEIN (DUF1262)"/>
    <property type="match status" value="1"/>
</dbReference>
<protein>
    <submittedName>
        <fullName evidence="1">Uncharacterized protein</fullName>
    </submittedName>
</protein>
<proteinExistence type="predicted"/>
<reference evidence="1" key="1">
    <citation type="submission" date="2022-04" db="EMBL/GenBank/DDBJ databases">
        <title>A functionally conserved STORR gene fusion in Papaver species that diverged 16.8 million years ago.</title>
        <authorList>
            <person name="Catania T."/>
        </authorList>
    </citation>
    <scope>NUCLEOTIDE SEQUENCE</scope>
    <source>
        <strain evidence="1">S-188037</strain>
    </source>
</reference>
<dbReference type="AlphaFoldDB" id="A0AAD4XHP6"/>
<keyword evidence="2" id="KW-1185">Reference proteome</keyword>
<name>A0AAD4XHP6_9MAGN</name>
<dbReference type="Pfam" id="PF06880">
    <property type="entry name" value="DUF1262"/>
    <property type="match status" value="1"/>
</dbReference>
<dbReference type="PANTHER" id="PTHR31050">
    <property type="entry name" value="OS08G0413200 PROTEIN"/>
    <property type="match status" value="1"/>
</dbReference>